<dbReference type="Proteomes" id="UP000838878">
    <property type="component" value="Chromosome 8"/>
</dbReference>
<dbReference type="SUPFAM" id="SSF56219">
    <property type="entry name" value="DNase I-like"/>
    <property type="match status" value="1"/>
</dbReference>
<gene>
    <name evidence="1" type="ORF">BINO364_LOCUS15568</name>
</gene>
<reference evidence="1" key="1">
    <citation type="submission" date="2021-12" db="EMBL/GenBank/DDBJ databases">
        <authorList>
            <person name="Martin H S."/>
        </authorList>
    </citation>
    <scope>NUCLEOTIDE SEQUENCE</scope>
</reference>
<dbReference type="InterPro" id="IPR036691">
    <property type="entry name" value="Endo/exonu/phosph_ase_sf"/>
</dbReference>
<accession>A0A8J9YJZ1</accession>
<dbReference type="EMBL" id="OV170228">
    <property type="protein sequence ID" value="CAH0730601.1"/>
    <property type="molecule type" value="Genomic_DNA"/>
</dbReference>
<name>A0A8J9YJZ1_9NEOP</name>
<evidence type="ECO:0000313" key="1">
    <source>
        <dbReference type="EMBL" id="CAH0730601.1"/>
    </source>
</evidence>
<protein>
    <submittedName>
        <fullName evidence="1">Uncharacterized protein</fullName>
    </submittedName>
</protein>
<sequence>MALSPRQTFDGQRVRRISGSAMTIATWNVKSMYRTYKVVNIEREMLRLKINILGVSESRHQGTGVLLRDDTVVYYSGNNDKNHYNGVAVIISRHLHHQVQSFLPISDRVLVLELRAKPKNIQIVQVYAPTTDATDEDNELFYEQVENALKHLNPHNIILVQGADIGSDHNPVVASLRCSMKILKPKSKRQQMDVTRLKEPEIRLKTATEINMAVDRLNKELGPNVDVEETWTKLKEKLVDTGKRILQPLKCKIKNRWITEEILSLMEQRRTHKGVDDQQYKYIHKLIQTKVLEAEEKWMVDQCIAIEEFEARYDYFNMHRKVREITGTFKTRNMNCNVLLDDQGNPAKTIEDKLNTWQNYITTLFHDVRPALESSSCGSELTGPPINKTEIAYAINMSKSGKSVGGDELPVELLKVLEYANLGIIVKLFNTIYDSGVIPSDWLKSTFVTLPKADDTIVLVRSHHESTNLHDNRIHDVTSAEIGKAESICNGLNLFWKSIIQPIDIKSYGCVLSTAAFMLPAKERDFSASLLYIQIIYYNRTNEKDLAEFKIIADVEKRRMSGRVKKMLRSSIPSPFKVSSLLALLSTASDDIQMVNSMFEHYVHFPLYKSLILSSICTTDAYNVGKFLLQLYVLDEAPSSTVSVRQFLNGAVPFKCVQ</sequence>
<keyword evidence="2" id="KW-1185">Reference proteome</keyword>
<dbReference type="Gene3D" id="3.60.10.10">
    <property type="entry name" value="Endonuclease/exonuclease/phosphatase"/>
    <property type="match status" value="1"/>
</dbReference>
<organism evidence="1 2">
    <name type="scientific">Brenthis ino</name>
    <name type="common">lesser marbled fritillary</name>
    <dbReference type="NCBI Taxonomy" id="405034"/>
    <lineage>
        <taxon>Eukaryota</taxon>
        <taxon>Metazoa</taxon>
        <taxon>Ecdysozoa</taxon>
        <taxon>Arthropoda</taxon>
        <taxon>Hexapoda</taxon>
        <taxon>Insecta</taxon>
        <taxon>Pterygota</taxon>
        <taxon>Neoptera</taxon>
        <taxon>Endopterygota</taxon>
        <taxon>Lepidoptera</taxon>
        <taxon>Glossata</taxon>
        <taxon>Ditrysia</taxon>
        <taxon>Papilionoidea</taxon>
        <taxon>Nymphalidae</taxon>
        <taxon>Heliconiinae</taxon>
        <taxon>Argynnini</taxon>
        <taxon>Brenthis</taxon>
    </lineage>
</organism>
<dbReference type="OrthoDB" id="425681at2759"/>
<evidence type="ECO:0000313" key="2">
    <source>
        <dbReference type="Proteomes" id="UP000838878"/>
    </source>
</evidence>
<dbReference type="AlphaFoldDB" id="A0A8J9YJZ1"/>
<feature type="non-terminal residue" evidence="1">
    <location>
        <position position="658"/>
    </location>
</feature>
<proteinExistence type="predicted"/>